<protein>
    <submittedName>
        <fullName evidence="2">SAM-dependent methyltransferase</fullName>
    </submittedName>
</protein>
<evidence type="ECO:0000313" key="3">
    <source>
        <dbReference type="Proteomes" id="UP000244496"/>
    </source>
</evidence>
<sequence>MDIQAVRKSYALWAPVYDLTFGRITGAGRSRAVSVLNGLGGRVLEVGVGTGLSLPQYGAGVEVTGIDASAEMLEKARAKVAEQGLAHVRDLREMDARKMEFADGSFDAVAAMHIMSVVPEPERVMAEMVRVLRPGGTLLVVNHFARDPAERGALAWLEQVAAPLADLIGWHSDFERSVVLGTHGLTLVEEAHLPPFGMMTLLRLRKD</sequence>
<dbReference type="InterPro" id="IPR013216">
    <property type="entry name" value="Methyltransf_11"/>
</dbReference>
<evidence type="ECO:0000259" key="1">
    <source>
        <dbReference type="Pfam" id="PF08241"/>
    </source>
</evidence>
<dbReference type="Proteomes" id="UP000244496">
    <property type="component" value="Chromosome"/>
</dbReference>
<keyword evidence="2" id="KW-0489">Methyltransferase</keyword>
<evidence type="ECO:0000313" key="2">
    <source>
        <dbReference type="EMBL" id="AWB49220.1"/>
    </source>
</evidence>
<gene>
    <name evidence="2" type="ORF">HYN69_12530</name>
</gene>
<dbReference type="SUPFAM" id="SSF53335">
    <property type="entry name" value="S-adenosyl-L-methionine-dependent methyltransferases"/>
    <property type="match status" value="1"/>
</dbReference>
<accession>A0A2S0UN51</accession>
<dbReference type="KEGG" id="geh:HYN69_12530"/>
<dbReference type="InterPro" id="IPR029063">
    <property type="entry name" value="SAM-dependent_MTases_sf"/>
</dbReference>
<organism evidence="2 3">
    <name type="scientific">Paragemmobacter aquarius</name>
    <dbReference type="NCBI Taxonomy" id="2169400"/>
    <lineage>
        <taxon>Bacteria</taxon>
        <taxon>Pseudomonadati</taxon>
        <taxon>Pseudomonadota</taxon>
        <taxon>Alphaproteobacteria</taxon>
        <taxon>Rhodobacterales</taxon>
        <taxon>Paracoccaceae</taxon>
        <taxon>Paragemmobacter</taxon>
    </lineage>
</organism>
<dbReference type="EMBL" id="CP028918">
    <property type="protein sequence ID" value="AWB49220.1"/>
    <property type="molecule type" value="Genomic_DNA"/>
</dbReference>
<dbReference type="OrthoDB" id="8153637at2"/>
<name>A0A2S0UN51_9RHOB</name>
<dbReference type="GO" id="GO:0032259">
    <property type="term" value="P:methylation"/>
    <property type="evidence" value="ECO:0007669"/>
    <property type="project" value="UniProtKB-KW"/>
</dbReference>
<reference evidence="2 3" key="1">
    <citation type="submission" date="2018-04" db="EMBL/GenBank/DDBJ databases">
        <title>Genome sequencing of Gemmobacter.</title>
        <authorList>
            <person name="Yi H."/>
            <person name="Baek M.-G."/>
        </authorList>
    </citation>
    <scope>NUCLEOTIDE SEQUENCE [LARGE SCALE GENOMIC DNA]</scope>
    <source>
        <strain evidence="2 3">HYN0069</strain>
    </source>
</reference>
<dbReference type="GO" id="GO:0008757">
    <property type="term" value="F:S-adenosylmethionine-dependent methyltransferase activity"/>
    <property type="evidence" value="ECO:0007669"/>
    <property type="project" value="InterPro"/>
</dbReference>
<keyword evidence="2" id="KW-0808">Transferase</keyword>
<keyword evidence="3" id="KW-1185">Reference proteome</keyword>
<dbReference type="Gene3D" id="3.40.50.150">
    <property type="entry name" value="Vaccinia Virus protein VP39"/>
    <property type="match status" value="1"/>
</dbReference>
<feature type="domain" description="Methyltransferase type 11" evidence="1">
    <location>
        <begin position="44"/>
        <end position="139"/>
    </location>
</feature>
<dbReference type="CDD" id="cd02440">
    <property type="entry name" value="AdoMet_MTases"/>
    <property type="match status" value="1"/>
</dbReference>
<dbReference type="PANTHER" id="PTHR45036:SF1">
    <property type="entry name" value="METHYLTRANSFERASE LIKE 7A"/>
    <property type="match status" value="1"/>
</dbReference>
<dbReference type="AlphaFoldDB" id="A0A2S0UN51"/>
<dbReference type="InterPro" id="IPR052356">
    <property type="entry name" value="Thiol_S-MT"/>
</dbReference>
<dbReference type="PANTHER" id="PTHR45036">
    <property type="entry name" value="METHYLTRANSFERASE LIKE 7B"/>
    <property type="match status" value="1"/>
</dbReference>
<proteinExistence type="predicted"/>
<dbReference type="RefSeq" id="WP_108436037.1">
    <property type="nucleotide sequence ID" value="NZ_CP028918.1"/>
</dbReference>
<dbReference type="Pfam" id="PF08241">
    <property type="entry name" value="Methyltransf_11"/>
    <property type="match status" value="1"/>
</dbReference>